<reference evidence="1 2" key="1">
    <citation type="submission" date="2024-06" db="EMBL/GenBank/DDBJ databases">
        <title>Draft genome sequence of Helicobacter trogontum NHP16-4001.</title>
        <authorList>
            <person name="Rimbara E."/>
            <person name="Suzuki M."/>
        </authorList>
    </citation>
    <scope>NUCLEOTIDE SEQUENCE [LARGE SCALE GENOMIC DNA]</scope>
    <source>
        <strain evidence="1 2">NHP16-4001</strain>
    </source>
</reference>
<dbReference type="EMBL" id="BAAFHN010000061">
    <property type="protein sequence ID" value="GAB0173781.1"/>
    <property type="molecule type" value="Genomic_DNA"/>
</dbReference>
<accession>A0ABQ0D605</accession>
<protein>
    <submittedName>
        <fullName evidence="1">Uncharacterized protein</fullName>
    </submittedName>
</protein>
<sequence>MNDEEYFIYRHKKIFGYTPNFRNPQTFNEKIIHRILFDRNPIYTALADKLKARIYIAERLKDFHVKNTLDSKHVDVRSHATTSFHSNATDHNDDSCNSMSGGDRLLHFI</sequence>
<evidence type="ECO:0000313" key="1">
    <source>
        <dbReference type="EMBL" id="GAB0173781.1"/>
    </source>
</evidence>
<name>A0ABQ0D605_9HELI</name>
<comment type="caution">
    <text evidence="1">The sequence shown here is derived from an EMBL/GenBank/DDBJ whole genome shotgun (WGS) entry which is preliminary data.</text>
</comment>
<keyword evidence="2" id="KW-1185">Reference proteome</keyword>
<dbReference type="Proteomes" id="UP001562457">
    <property type="component" value="Unassembled WGS sequence"/>
</dbReference>
<organism evidence="1 2">
    <name type="scientific">Helicobacter trogontum</name>
    <dbReference type="NCBI Taxonomy" id="50960"/>
    <lineage>
        <taxon>Bacteria</taxon>
        <taxon>Pseudomonadati</taxon>
        <taxon>Campylobacterota</taxon>
        <taxon>Epsilonproteobacteria</taxon>
        <taxon>Campylobacterales</taxon>
        <taxon>Helicobacteraceae</taxon>
        <taxon>Helicobacter</taxon>
    </lineage>
</organism>
<proteinExistence type="predicted"/>
<gene>
    <name evidence="1" type="ORF">NHP164001_18030</name>
</gene>
<evidence type="ECO:0000313" key="2">
    <source>
        <dbReference type="Proteomes" id="UP001562457"/>
    </source>
</evidence>